<dbReference type="PANTHER" id="PTHR36109">
    <property type="entry name" value="MEMBRANE PROTEIN-RELATED"/>
    <property type="match status" value="1"/>
</dbReference>
<reference evidence="2" key="1">
    <citation type="submission" date="2012-03" db="EMBL/GenBank/DDBJ databases">
        <title>Complete sequence of chromosome of Deinococcus peraridilitoris DSM 19664.</title>
        <authorList>
            <person name="Lucas S."/>
            <person name="Copeland A."/>
            <person name="Lapidus A."/>
            <person name="Glavina del Rio T."/>
            <person name="Dalin E."/>
            <person name="Tice H."/>
            <person name="Bruce D."/>
            <person name="Goodwin L."/>
            <person name="Pitluck S."/>
            <person name="Peters L."/>
            <person name="Mikhailova N."/>
            <person name="Lu M."/>
            <person name="Kyrpides N."/>
            <person name="Mavromatis K."/>
            <person name="Ivanova N."/>
            <person name="Brettin T."/>
            <person name="Detter J.C."/>
            <person name="Han C."/>
            <person name="Larimer F."/>
            <person name="Land M."/>
            <person name="Hauser L."/>
            <person name="Markowitz V."/>
            <person name="Cheng J.-F."/>
            <person name="Hugenholtz P."/>
            <person name="Woyke T."/>
            <person name="Wu D."/>
            <person name="Pukall R."/>
            <person name="Steenblock K."/>
            <person name="Brambilla E."/>
            <person name="Klenk H.-P."/>
            <person name="Eisen J.A."/>
        </authorList>
    </citation>
    <scope>NUCLEOTIDE SEQUENCE [LARGE SCALE GENOMIC DNA]</scope>
    <source>
        <strain evidence="2">DSM 19664 / LMG 22246 / CIP 109416 / KR-200</strain>
    </source>
</reference>
<name>L0A444_DEIPD</name>
<dbReference type="EMBL" id="CP003382">
    <property type="protein sequence ID" value="AFZ68601.1"/>
    <property type="molecule type" value="Genomic_DNA"/>
</dbReference>
<keyword evidence="2" id="KW-1185">Reference proteome</keyword>
<dbReference type="HOGENOM" id="CLU_083853_2_1_0"/>
<evidence type="ECO:0000313" key="1">
    <source>
        <dbReference type="EMBL" id="AFZ68601.1"/>
    </source>
</evidence>
<dbReference type="eggNOG" id="COG4803">
    <property type="taxonomic scope" value="Bacteria"/>
</dbReference>
<accession>L0A444</accession>
<dbReference type="RefSeq" id="WP_015236899.1">
    <property type="nucleotide sequence ID" value="NC_019793.1"/>
</dbReference>
<evidence type="ECO:0008006" key="3">
    <source>
        <dbReference type="Google" id="ProtNLM"/>
    </source>
</evidence>
<dbReference type="KEGG" id="dpd:Deipe_3156"/>
<dbReference type="OrthoDB" id="514402at2"/>
<proteinExistence type="predicted"/>
<evidence type="ECO:0000313" key="2">
    <source>
        <dbReference type="Proteomes" id="UP000010467"/>
    </source>
</evidence>
<dbReference type="InterPro" id="IPR052948">
    <property type="entry name" value="Low_temp-induced_all0457"/>
</dbReference>
<dbReference type="AlphaFoldDB" id="L0A444"/>
<organism evidence="1 2">
    <name type="scientific">Deinococcus peraridilitoris (strain DSM 19664 / LMG 22246 / CIP 109416 / KR-200)</name>
    <dbReference type="NCBI Taxonomy" id="937777"/>
    <lineage>
        <taxon>Bacteria</taxon>
        <taxon>Thermotogati</taxon>
        <taxon>Deinococcota</taxon>
        <taxon>Deinococci</taxon>
        <taxon>Deinococcales</taxon>
        <taxon>Deinococcaceae</taxon>
        <taxon>Deinococcus</taxon>
    </lineage>
</organism>
<dbReference type="Proteomes" id="UP000010467">
    <property type="component" value="Chromosome"/>
</dbReference>
<sequence>MTRISAVFDSQTHAEAAVTELRRMGLADAHLSFVGRHNDEATTTGTNGGVEDEGERRAKNAAGGLAAGAGLGALFGLAAAAIPGVGPFITAGALASSLGAAGGGAAAGAIVGGTIGGITNALADAGYSRDEADYYGNRVEQGGTMVAVEDTHGMNESAVYDVLQRHGGQIYGR</sequence>
<dbReference type="PANTHER" id="PTHR36109:SF2">
    <property type="entry name" value="MEMBRANE PROTEIN"/>
    <property type="match status" value="1"/>
</dbReference>
<gene>
    <name evidence="1" type="ordered locus">Deipe_3156</name>
</gene>
<dbReference type="STRING" id="937777.Deipe_3156"/>
<protein>
    <recommendedName>
        <fullName evidence="3">General stress protein 17M-like domain-containing protein</fullName>
    </recommendedName>
</protein>
<dbReference type="PATRIC" id="fig|937777.3.peg.3169"/>